<dbReference type="AlphaFoldDB" id="A0A398C6W9"/>
<name>A0A398C6W9_9BURK</name>
<evidence type="ECO:0000313" key="3">
    <source>
        <dbReference type="Proteomes" id="UP000266302"/>
    </source>
</evidence>
<reference evidence="2 3" key="1">
    <citation type="submission" date="2018-09" db="EMBL/GenBank/DDBJ databases">
        <title>Draft genome of Simplicispira sp. NY-02.</title>
        <authorList>
            <person name="Im W.T."/>
        </authorList>
    </citation>
    <scope>NUCLEOTIDE SEQUENCE [LARGE SCALE GENOMIC DNA]</scope>
    <source>
        <strain evidence="2 3">NY-02</strain>
    </source>
</reference>
<feature type="region of interest" description="Disordered" evidence="1">
    <location>
        <begin position="1"/>
        <end position="23"/>
    </location>
</feature>
<dbReference type="Proteomes" id="UP000266302">
    <property type="component" value="Unassembled WGS sequence"/>
</dbReference>
<dbReference type="OrthoDB" id="5570616at2"/>
<evidence type="ECO:0000256" key="1">
    <source>
        <dbReference type="SAM" id="MobiDB-lite"/>
    </source>
</evidence>
<dbReference type="EMBL" id="QXJC01000003">
    <property type="protein sequence ID" value="RID97984.1"/>
    <property type="molecule type" value="Genomic_DNA"/>
</dbReference>
<accession>A0A398C6W9</accession>
<feature type="compositionally biased region" description="Basic and acidic residues" evidence="1">
    <location>
        <begin position="14"/>
        <end position="23"/>
    </location>
</feature>
<comment type="caution">
    <text evidence="2">The sequence shown here is derived from an EMBL/GenBank/DDBJ whole genome shotgun (WGS) entry which is preliminary data.</text>
</comment>
<organism evidence="2 3">
    <name type="scientific">Simplicispira hankyongi</name>
    <dbReference type="NCBI Taxonomy" id="2315688"/>
    <lineage>
        <taxon>Bacteria</taxon>
        <taxon>Pseudomonadati</taxon>
        <taxon>Pseudomonadota</taxon>
        <taxon>Betaproteobacteria</taxon>
        <taxon>Burkholderiales</taxon>
        <taxon>Comamonadaceae</taxon>
        <taxon>Simplicispira</taxon>
    </lineage>
</organism>
<keyword evidence="3" id="KW-1185">Reference proteome</keyword>
<dbReference type="RefSeq" id="WP_119108648.1">
    <property type="nucleotide sequence ID" value="NZ_QXJC01000003.1"/>
</dbReference>
<sequence length="87" mass="9481">MPPHPDTPNNSGNGEDRPVDVHAPEVPASVRQAVLAIVQPGDQLWRCPRRSAPRGALGILGLGPRSVVIEWWLLDAQGALIEAFWEQ</sequence>
<proteinExistence type="predicted"/>
<evidence type="ECO:0000313" key="2">
    <source>
        <dbReference type="EMBL" id="RID97984.1"/>
    </source>
</evidence>
<gene>
    <name evidence="2" type="ORF">D3F03_06760</name>
</gene>
<protein>
    <submittedName>
        <fullName evidence="2">Uncharacterized protein</fullName>
    </submittedName>
</protein>